<evidence type="ECO:0000313" key="3">
    <source>
        <dbReference type="Proteomes" id="UP000245489"/>
    </source>
</evidence>
<proteinExistence type="predicted"/>
<dbReference type="InterPro" id="IPR019903">
    <property type="entry name" value="RIC_family"/>
</dbReference>
<dbReference type="AlphaFoldDB" id="A0A316EF24"/>
<dbReference type="Gene3D" id="1.20.120.520">
    <property type="entry name" value="nmb1532 protein domain like"/>
    <property type="match status" value="1"/>
</dbReference>
<dbReference type="Proteomes" id="UP000245489">
    <property type="component" value="Unassembled WGS sequence"/>
</dbReference>
<dbReference type="GO" id="GO:0005737">
    <property type="term" value="C:cytoplasm"/>
    <property type="evidence" value="ECO:0007669"/>
    <property type="project" value="UniProtKB-SubCell"/>
</dbReference>
<comment type="caution">
    <text evidence="2">The sequence shown here is derived from an EMBL/GenBank/DDBJ whole genome shotgun (WGS) entry which is preliminary data.</text>
</comment>
<evidence type="ECO:0000313" key="2">
    <source>
        <dbReference type="EMBL" id="PWK28680.1"/>
    </source>
</evidence>
<protein>
    <submittedName>
        <fullName evidence="2">Regulator of cell morphogenesis and NO signaling</fullName>
    </submittedName>
</protein>
<keyword evidence="3" id="KW-1185">Reference proteome</keyword>
<dbReference type="PANTHER" id="PTHR36438:SF1">
    <property type="entry name" value="IRON-SULFUR CLUSTER REPAIR PROTEIN YTFE"/>
    <property type="match status" value="1"/>
</dbReference>
<accession>A0A316EF24</accession>
<comment type="subcellular location">
    <subcellularLocation>
        <location evidence="1">Cytoplasm</location>
    </subcellularLocation>
</comment>
<dbReference type="PANTHER" id="PTHR36438">
    <property type="entry name" value="IRON-SULFUR CLUSTER REPAIR PROTEIN YTFE"/>
    <property type="match status" value="1"/>
</dbReference>
<gene>
    <name evidence="2" type="ORF">LV89_00886</name>
</gene>
<dbReference type="RefSeq" id="WP_229201472.1">
    <property type="nucleotide sequence ID" value="NZ_QGGO01000003.1"/>
</dbReference>
<evidence type="ECO:0000256" key="1">
    <source>
        <dbReference type="ARBA" id="ARBA00004496"/>
    </source>
</evidence>
<reference evidence="2 3" key="1">
    <citation type="submission" date="2018-05" db="EMBL/GenBank/DDBJ databases">
        <title>Genomic Encyclopedia of Archaeal and Bacterial Type Strains, Phase II (KMG-II): from individual species to whole genera.</title>
        <authorList>
            <person name="Goeker M."/>
        </authorList>
    </citation>
    <scope>NUCLEOTIDE SEQUENCE [LARGE SCALE GENOMIC DNA]</scope>
    <source>
        <strain evidence="2 3">DSM 22214</strain>
    </source>
</reference>
<name>A0A316EF24_9BACT</name>
<dbReference type="EMBL" id="QGGO01000003">
    <property type="protein sequence ID" value="PWK28680.1"/>
    <property type="molecule type" value="Genomic_DNA"/>
</dbReference>
<organism evidence="2 3">
    <name type="scientific">Arcicella aurantiaca</name>
    <dbReference type="NCBI Taxonomy" id="591202"/>
    <lineage>
        <taxon>Bacteria</taxon>
        <taxon>Pseudomonadati</taxon>
        <taxon>Bacteroidota</taxon>
        <taxon>Cytophagia</taxon>
        <taxon>Cytophagales</taxon>
        <taxon>Flectobacillaceae</taxon>
        <taxon>Arcicella</taxon>
    </lineage>
</organism>
<sequence>MTMTSVNDIMDNTKILQLITERLENVNLKNPVDNWEMNHELIGLILELYNDDEDFVYEKMQKFSIEDILNYLQATHQYYLEKKLPEIEQSMLHIYSKYTESHRLLSSLIVFFNNYKNQLIAHIRMEERYLFPYIRRMLLASKTKTVCAKNVSIDPFFSIKKFIASHLPIEDELKEVSRIIKQFSGDEAIPLPFKIFMNQVDLFEIELRKHAIIEDHVLVPMVVELENKLKA</sequence>